<dbReference type="RefSeq" id="WP_228103070.1">
    <property type="nucleotide sequence ID" value="NZ_CP101637.1"/>
</dbReference>
<proteinExistence type="predicted"/>
<reference evidence="1 2" key="1">
    <citation type="submission" date="2022-07" db="EMBL/GenBank/DDBJ databases">
        <title>Genome sequence of Terrisporobacter mayombei DSM6539.</title>
        <authorList>
            <person name="Boeer T."/>
            <person name="Bengelsdorf F.R."/>
            <person name="Daniel R."/>
            <person name="Poehlein A."/>
        </authorList>
    </citation>
    <scope>NUCLEOTIDE SEQUENCE [LARGE SCALE GENOMIC DNA]</scope>
    <source>
        <strain evidence="1 2">DSM 6539</strain>
    </source>
</reference>
<dbReference type="PROSITE" id="PS51257">
    <property type="entry name" value="PROKAR_LIPOPROTEIN"/>
    <property type="match status" value="1"/>
</dbReference>
<name>A0ABY9Q1F1_9FIRM</name>
<gene>
    <name evidence="1" type="ORF">TEMA_11970</name>
</gene>
<evidence type="ECO:0000313" key="2">
    <source>
        <dbReference type="Proteomes" id="UP001235030"/>
    </source>
</evidence>
<protein>
    <recommendedName>
        <fullName evidence="3">Lipoprotein</fullName>
    </recommendedName>
</protein>
<evidence type="ECO:0008006" key="3">
    <source>
        <dbReference type="Google" id="ProtNLM"/>
    </source>
</evidence>
<keyword evidence="2" id="KW-1185">Reference proteome</keyword>
<sequence length="186" mass="21274">MKKYILLLSYVFVVTIFLVGCKSNNISDEITIDANYLNEQNVSGMGLDYYIKNINKGKYKISLYLKEFKKGEFLKEESLYNGTLDLDKNTNELNLSVYEENEKIKISIGESTFCEVDCDFFKTNSSGIALFGIEAKKKLTTKEESPIIGYIKGDKVKNIESANIDNIFNQNSNYELVIYLKINNVE</sequence>
<dbReference type="EMBL" id="CP101637">
    <property type="protein sequence ID" value="WMT80875.1"/>
    <property type="molecule type" value="Genomic_DNA"/>
</dbReference>
<dbReference type="Proteomes" id="UP001235030">
    <property type="component" value="Chromosome"/>
</dbReference>
<accession>A0ABY9Q1F1</accession>
<evidence type="ECO:0000313" key="1">
    <source>
        <dbReference type="EMBL" id="WMT80875.1"/>
    </source>
</evidence>
<organism evidence="1 2">
    <name type="scientific">Terrisporobacter mayombei</name>
    <dbReference type="NCBI Taxonomy" id="1541"/>
    <lineage>
        <taxon>Bacteria</taxon>
        <taxon>Bacillati</taxon>
        <taxon>Bacillota</taxon>
        <taxon>Clostridia</taxon>
        <taxon>Peptostreptococcales</taxon>
        <taxon>Peptostreptococcaceae</taxon>
        <taxon>Terrisporobacter</taxon>
    </lineage>
</organism>